<dbReference type="Proteomes" id="UP000656042">
    <property type="component" value="Unassembled WGS sequence"/>
</dbReference>
<proteinExistence type="predicted"/>
<reference evidence="1" key="1">
    <citation type="journal article" date="2014" name="Int. J. Syst. Evol. Microbiol.">
        <title>Complete genome sequence of Corynebacterium casei LMG S-19264T (=DSM 44701T), isolated from a smear-ripened cheese.</title>
        <authorList>
            <consortium name="US DOE Joint Genome Institute (JGI-PGF)"/>
            <person name="Walter F."/>
            <person name="Albersmeier A."/>
            <person name="Kalinowski J."/>
            <person name="Ruckert C."/>
        </authorList>
    </citation>
    <scope>NUCLEOTIDE SEQUENCE</scope>
    <source>
        <strain evidence="1">CGMCC 4.7299</strain>
    </source>
</reference>
<reference evidence="1" key="2">
    <citation type="submission" date="2020-09" db="EMBL/GenBank/DDBJ databases">
        <authorList>
            <person name="Sun Q."/>
            <person name="Zhou Y."/>
        </authorList>
    </citation>
    <scope>NUCLEOTIDE SEQUENCE</scope>
    <source>
        <strain evidence="1">CGMCC 4.7299</strain>
    </source>
</reference>
<name>A0A8J3FQW7_9ACTN</name>
<evidence type="ECO:0000313" key="1">
    <source>
        <dbReference type="EMBL" id="GGL06928.1"/>
    </source>
</evidence>
<comment type="caution">
    <text evidence="1">The sequence shown here is derived from an EMBL/GenBank/DDBJ whole genome shotgun (WGS) entry which is preliminary data.</text>
</comment>
<dbReference type="EMBL" id="BMMX01000026">
    <property type="protein sequence ID" value="GGL06928.1"/>
    <property type="molecule type" value="Genomic_DNA"/>
</dbReference>
<evidence type="ECO:0000313" key="2">
    <source>
        <dbReference type="Proteomes" id="UP000656042"/>
    </source>
</evidence>
<accession>A0A8J3FQW7</accession>
<keyword evidence="2" id="KW-1185">Reference proteome</keyword>
<organism evidence="1 2">
    <name type="scientific">Mangrovihabitans endophyticus</name>
    <dbReference type="NCBI Taxonomy" id="1751298"/>
    <lineage>
        <taxon>Bacteria</taxon>
        <taxon>Bacillati</taxon>
        <taxon>Actinomycetota</taxon>
        <taxon>Actinomycetes</taxon>
        <taxon>Micromonosporales</taxon>
        <taxon>Micromonosporaceae</taxon>
        <taxon>Mangrovihabitans</taxon>
    </lineage>
</organism>
<sequence>MTALIPVTKMQLLNLFQPGIEPVGCAPSTSGGIGRPRQVEKGSLETGIAGLEDDSAAPV</sequence>
<gene>
    <name evidence="1" type="ORF">GCM10012284_46400</name>
</gene>
<dbReference type="AlphaFoldDB" id="A0A8J3FQW7"/>
<protein>
    <submittedName>
        <fullName evidence="1">Uncharacterized protein</fullName>
    </submittedName>
</protein>